<sequence>MRKLACIVLLFNFSLATGVAQHHQIYFSNKVKADSLRSTGNYHAAIPSLRVCVSEPEWVTVEDEFFFGYALFKEDKIDSAAIFMRKALKNGFHFHDMGQLNYWEEKGVLKKMQSHKAMEGVAELLQSNTANYVNHSAMDSTLRARLVTAREQDQRFRGADANYKKQRGLDKKNQRFLRQVIQEHGWPGWDMVGYDGMNAAFLIAQHSDNDKRFQLQCLNYIHDAFYAQKVDAPSYAYIIDRTRINAGKPQLFGTQFETTQENGAFDLKARPVEDEPNLGIRRKVFGLVPIEKYLAESKERLLRYQNHLK</sequence>
<reference evidence="2 3" key="1">
    <citation type="submission" date="2016-11" db="EMBL/GenBank/DDBJ databases">
        <authorList>
            <person name="Jaros S."/>
            <person name="Januszkiewicz K."/>
            <person name="Wedrychowicz H."/>
        </authorList>
    </citation>
    <scope>NUCLEOTIDE SEQUENCE [LARGE SCALE GENOMIC DNA]</scope>
    <source>
        <strain evidence="2 3">DSM 24574</strain>
    </source>
</reference>
<feature type="signal peptide" evidence="1">
    <location>
        <begin position="1"/>
        <end position="18"/>
    </location>
</feature>
<evidence type="ECO:0008006" key="4">
    <source>
        <dbReference type="Google" id="ProtNLM"/>
    </source>
</evidence>
<dbReference type="AlphaFoldDB" id="A0A1M5MQA3"/>
<keyword evidence="1" id="KW-0732">Signal</keyword>
<evidence type="ECO:0000313" key="3">
    <source>
        <dbReference type="Proteomes" id="UP000184212"/>
    </source>
</evidence>
<accession>A0A1M5MQA3</accession>
<dbReference type="EMBL" id="FQWQ01000001">
    <property type="protein sequence ID" value="SHG79471.1"/>
    <property type="molecule type" value="Genomic_DNA"/>
</dbReference>
<keyword evidence="3" id="KW-1185">Reference proteome</keyword>
<evidence type="ECO:0000313" key="2">
    <source>
        <dbReference type="EMBL" id="SHG79471.1"/>
    </source>
</evidence>
<dbReference type="Pfam" id="PF20329">
    <property type="entry name" value="DUF6624"/>
    <property type="match status" value="1"/>
</dbReference>
<dbReference type="InterPro" id="IPR046732">
    <property type="entry name" value="DUF6624"/>
</dbReference>
<gene>
    <name evidence="2" type="ORF">SAMN04488109_1872</name>
</gene>
<organism evidence="2 3">
    <name type="scientific">Chryseolinea serpens</name>
    <dbReference type="NCBI Taxonomy" id="947013"/>
    <lineage>
        <taxon>Bacteria</taxon>
        <taxon>Pseudomonadati</taxon>
        <taxon>Bacteroidota</taxon>
        <taxon>Cytophagia</taxon>
        <taxon>Cytophagales</taxon>
        <taxon>Fulvivirgaceae</taxon>
        <taxon>Chryseolinea</taxon>
    </lineage>
</organism>
<dbReference type="OrthoDB" id="1164858at2"/>
<proteinExistence type="predicted"/>
<name>A0A1M5MQA3_9BACT</name>
<dbReference type="Proteomes" id="UP000184212">
    <property type="component" value="Unassembled WGS sequence"/>
</dbReference>
<feature type="chain" id="PRO_5012725549" description="Tetratricopeptide repeat-containing protein" evidence="1">
    <location>
        <begin position="19"/>
        <end position="309"/>
    </location>
</feature>
<evidence type="ECO:0000256" key="1">
    <source>
        <dbReference type="SAM" id="SignalP"/>
    </source>
</evidence>
<dbReference type="RefSeq" id="WP_073133048.1">
    <property type="nucleotide sequence ID" value="NZ_FQWQ01000001.1"/>
</dbReference>
<protein>
    <recommendedName>
        <fullName evidence="4">Tetratricopeptide repeat-containing protein</fullName>
    </recommendedName>
</protein>
<dbReference type="STRING" id="947013.SAMN04488109_1872"/>